<protein>
    <recommendedName>
        <fullName evidence="9">Zn(2)-C6 fungal-type domain-containing protein</fullName>
    </recommendedName>
</protein>
<dbReference type="InParanoid" id="A0A0H2RGT2"/>
<accession>A0A0H2RGT2</accession>
<feature type="compositionally biased region" description="Polar residues" evidence="4">
    <location>
        <begin position="847"/>
        <end position="862"/>
    </location>
</feature>
<dbReference type="GO" id="GO:0008270">
    <property type="term" value="F:zinc ion binding"/>
    <property type="evidence" value="ECO:0007669"/>
    <property type="project" value="InterPro"/>
</dbReference>
<dbReference type="GO" id="GO:0005634">
    <property type="term" value="C:nucleus"/>
    <property type="evidence" value="ECO:0007669"/>
    <property type="project" value="UniProtKB-SubCell"/>
</dbReference>
<dbReference type="PROSITE" id="PS51379">
    <property type="entry name" value="4FE4S_FER_2"/>
    <property type="match status" value="1"/>
</dbReference>
<dbReference type="InterPro" id="IPR050613">
    <property type="entry name" value="Sec_Metabolite_Reg"/>
</dbReference>
<reference evidence="7 8" key="1">
    <citation type="submission" date="2015-04" db="EMBL/GenBank/DDBJ databases">
        <title>Complete genome sequence of Schizopora paradoxa KUC8140, a cosmopolitan wood degrader in East Asia.</title>
        <authorList>
            <consortium name="DOE Joint Genome Institute"/>
            <person name="Min B."/>
            <person name="Park H."/>
            <person name="Jang Y."/>
            <person name="Kim J.-J."/>
            <person name="Kim K.H."/>
            <person name="Pangilinan J."/>
            <person name="Lipzen A."/>
            <person name="Riley R."/>
            <person name="Grigoriev I.V."/>
            <person name="Spatafora J.W."/>
            <person name="Choi I.-G."/>
        </authorList>
    </citation>
    <scope>NUCLEOTIDE SEQUENCE [LARGE SCALE GENOMIC DNA]</scope>
    <source>
        <strain evidence="7 8">KUC8140</strain>
    </source>
</reference>
<dbReference type="InterPro" id="IPR001138">
    <property type="entry name" value="Zn2Cys6_DnaBD"/>
</dbReference>
<dbReference type="EMBL" id="KQ086009">
    <property type="protein sequence ID" value="KLO11085.1"/>
    <property type="molecule type" value="Genomic_DNA"/>
</dbReference>
<feature type="region of interest" description="Disordered" evidence="4">
    <location>
        <begin position="700"/>
        <end position="775"/>
    </location>
</feature>
<dbReference type="GO" id="GO:0000981">
    <property type="term" value="F:DNA-binding transcription factor activity, RNA polymerase II-specific"/>
    <property type="evidence" value="ECO:0007669"/>
    <property type="project" value="InterPro"/>
</dbReference>
<keyword evidence="2" id="KW-0479">Metal-binding</keyword>
<feature type="domain" description="4Fe-4S ferredoxin-type" evidence="6">
    <location>
        <begin position="42"/>
        <end position="74"/>
    </location>
</feature>
<feature type="region of interest" description="Disordered" evidence="4">
    <location>
        <begin position="176"/>
        <end position="217"/>
    </location>
</feature>
<evidence type="ECO:0000259" key="6">
    <source>
        <dbReference type="PROSITE" id="PS51379"/>
    </source>
</evidence>
<feature type="region of interest" description="Disordered" evidence="4">
    <location>
        <begin position="1"/>
        <end position="23"/>
    </location>
</feature>
<comment type="subcellular location">
    <subcellularLocation>
        <location evidence="1">Nucleus</location>
    </subcellularLocation>
</comment>
<dbReference type="AlphaFoldDB" id="A0A0H2RGT2"/>
<dbReference type="GO" id="GO:0006351">
    <property type="term" value="P:DNA-templated transcription"/>
    <property type="evidence" value="ECO:0007669"/>
    <property type="project" value="InterPro"/>
</dbReference>
<dbReference type="PANTHER" id="PTHR31001">
    <property type="entry name" value="UNCHARACTERIZED TRANSCRIPTIONAL REGULATORY PROTEIN"/>
    <property type="match status" value="1"/>
</dbReference>
<sequence length="1011" mass="110515">MPVDAPRRPSRRAVDEGEGTHQREIELKRSRGEISCAECRRLKIKCDKKLPCSSCSRRGCASLCPNGSLATGQGTRFVLAATDHLHRRIAKMSERIRQLEDGLSIVQSRVSTEQHPLLRDELLSLKVDKTEDMPLEGEEEPGDVIDAFGTLSITDRGTSRFFGASGGTEMLLLNDEECGSSSNTPSHASPGTSNVASPESQHRDRESNSPKLPPEVLRFSNSFPFTPMGTSREIQSIIESHLPTYDRAWHLSEIHLENAAWIFRAVSPQQLKDEMLPIIYKRQAPLDAAHEYNGPHDLALLFTVFAMGALLDLEQEPYNAESVHYYNLAKAAISLQSIFDKPELVTIQALHLMSVYNAMSQLDEGDEEGEGATSMEMSWSLIRLCHQIAQTIGLDRDSARWGLIPREVQRRRALFWDLFLADSWQSLSTGRPPSITLPYIDCQFPLDDEAIINEEGAEVSSFGSWGFRFACECVAQVAAKTLTASVPSYSTVLELDAAVRDFPMPELPANMPPIDPNKPSMIMARLTLAHTKEAILLYIHRSFFAQAMIDDPVNPLRSQYAPSFLATYRSSAHILKCIREEFELLPELSSRFWSGWTFAFSAAVVFGSVVTRGPGSSMAASSLQELDQATELFSKAAVLSKRAAKALIILQKLQTKSHIAYDNYMKNKNSPSPAPSQDISSLLSLNSQKDGDDELAIFGGRTRLFSPRRGGSSAASSSPMEGTRQTPPYSNSTPPMDVLTSPDASSSDASQTFDSLLSSDGYSASSSRSSQDLSPATGYAYGTNSTAGSSNARVALPPVENGYYYSMDGTAQGPASGLPTAKYEWNTPGYPRDAYSDKLAPGPSLRIPQQSSSSHQYFSPDSLSPPIQGDVRRHPDYRTLPFNIPSMHVPGDNSNNNSNAQQNSGAAPYLYQQPPTPNGGNPMYPYPSFPSQGGGGGHRDHRTDINIGPSGPVHPNGVVAPAPVNGQPNYALSPREFAEMGLPSQSSSGLNQRWTNFMHDTGLFYNGSAHP</sequence>
<dbReference type="PROSITE" id="PS50048">
    <property type="entry name" value="ZN2_CY6_FUNGAL_2"/>
    <property type="match status" value="1"/>
</dbReference>
<feature type="compositionally biased region" description="Polar residues" evidence="4">
    <location>
        <begin position="179"/>
        <end position="199"/>
    </location>
</feature>
<feature type="compositionally biased region" description="Polar residues" evidence="4">
    <location>
        <begin position="723"/>
        <end position="734"/>
    </location>
</feature>
<keyword evidence="8" id="KW-1185">Reference proteome</keyword>
<evidence type="ECO:0008006" key="9">
    <source>
        <dbReference type="Google" id="ProtNLM"/>
    </source>
</evidence>
<dbReference type="OrthoDB" id="424974at2759"/>
<dbReference type="SUPFAM" id="SSF57701">
    <property type="entry name" value="Zn2/Cys6 DNA-binding domain"/>
    <property type="match status" value="1"/>
</dbReference>
<dbReference type="PROSITE" id="PS00463">
    <property type="entry name" value="ZN2_CY6_FUNGAL_1"/>
    <property type="match status" value="1"/>
</dbReference>
<evidence type="ECO:0000259" key="5">
    <source>
        <dbReference type="PROSITE" id="PS50048"/>
    </source>
</evidence>
<gene>
    <name evidence="7" type="ORF">SCHPADRAFT_921876</name>
</gene>
<feature type="compositionally biased region" description="Low complexity" evidence="4">
    <location>
        <begin position="707"/>
        <end position="719"/>
    </location>
</feature>
<dbReference type="Pfam" id="PF04082">
    <property type="entry name" value="Fungal_trans"/>
    <property type="match status" value="1"/>
</dbReference>
<keyword evidence="3" id="KW-0539">Nucleus</keyword>
<feature type="region of interest" description="Disordered" evidence="4">
    <location>
        <begin position="834"/>
        <end position="922"/>
    </location>
</feature>
<feature type="compositionally biased region" description="Low complexity" evidence="4">
    <location>
        <begin position="893"/>
        <end position="907"/>
    </location>
</feature>
<evidence type="ECO:0000256" key="3">
    <source>
        <dbReference type="ARBA" id="ARBA00023242"/>
    </source>
</evidence>
<name>A0A0H2RGT2_9AGAM</name>
<feature type="compositionally biased region" description="Polar residues" evidence="4">
    <location>
        <begin position="742"/>
        <end position="753"/>
    </location>
</feature>
<evidence type="ECO:0000256" key="1">
    <source>
        <dbReference type="ARBA" id="ARBA00004123"/>
    </source>
</evidence>
<dbReference type="InterPro" id="IPR017896">
    <property type="entry name" value="4Fe4S_Fe-S-bd"/>
</dbReference>
<feature type="compositionally biased region" description="Low complexity" evidence="4">
    <location>
        <begin position="754"/>
        <end position="774"/>
    </location>
</feature>
<evidence type="ECO:0000256" key="2">
    <source>
        <dbReference type="ARBA" id="ARBA00022723"/>
    </source>
</evidence>
<dbReference type="InterPro" id="IPR036864">
    <property type="entry name" value="Zn2-C6_fun-type_DNA-bd_sf"/>
</dbReference>
<evidence type="ECO:0000256" key="4">
    <source>
        <dbReference type="SAM" id="MobiDB-lite"/>
    </source>
</evidence>
<organism evidence="7 8">
    <name type="scientific">Schizopora paradoxa</name>
    <dbReference type="NCBI Taxonomy" id="27342"/>
    <lineage>
        <taxon>Eukaryota</taxon>
        <taxon>Fungi</taxon>
        <taxon>Dikarya</taxon>
        <taxon>Basidiomycota</taxon>
        <taxon>Agaricomycotina</taxon>
        <taxon>Agaricomycetes</taxon>
        <taxon>Hymenochaetales</taxon>
        <taxon>Schizoporaceae</taxon>
        <taxon>Schizopora</taxon>
    </lineage>
</organism>
<dbReference type="GO" id="GO:0003677">
    <property type="term" value="F:DNA binding"/>
    <property type="evidence" value="ECO:0007669"/>
    <property type="project" value="InterPro"/>
</dbReference>
<dbReference type="PANTHER" id="PTHR31001:SF56">
    <property type="entry name" value="ZN(2)-C6 FUNGAL-TYPE DOMAIN-CONTAINING PROTEIN"/>
    <property type="match status" value="1"/>
</dbReference>
<proteinExistence type="predicted"/>
<feature type="domain" description="Zn(2)-C6 fungal-type" evidence="5">
    <location>
        <begin position="35"/>
        <end position="64"/>
    </location>
</feature>
<dbReference type="InterPro" id="IPR007219">
    <property type="entry name" value="XnlR_reg_dom"/>
</dbReference>
<dbReference type="SMART" id="SM00906">
    <property type="entry name" value="Fungal_trans"/>
    <property type="match status" value="1"/>
</dbReference>
<dbReference type="SMART" id="SM00066">
    <property type="entry name" value="GAL4"/>
    <property type="match status" value="1"/>
</dbReference>
<feature type="compositionally biased region" description="Basic and acidic residues" evidence="4">
    <location>
        <begin position="12"/>
        <end position="23"/>
    </location>
</feature>
<dbReference type="Pfam" id="PF00172">
    <property type="entry name" value="Zn_clus"/>
    <property type="match status" value="1"/>
</dbReference>
<dbReference type="Proteomes" id="UP000053477">
    <property type="component" value="Unassembled WGS sequence"/>
</dbReference>
<dbReference type="CDD" id="cd12148">
    <property type="entry name" value="fungal_TF_MHR"/>
    <property type="match status" value="1"/>
</dbReference>
<evidence type="ECO:0000313" key="8">
    <source>
        <dbReference type="Proteomes" id="UP000053477"/>
    </source>
</evidence>
<dbReference type="CDD" id="cd00067">
    <property type="entry name" value="GAL4"/>
    <property type="match status" value="1"/>
</dbReference>
<dbReference type="Gene3D" id="4.10.240.10">
    <property type="entry name" value="Zn(2)-C6 fungal-type DNA-binding domain"/>
    <property type="match status" value="1"/>
</dbReference>
<evidence type="ECO:0000313" key="7">
    <source>
        <dbReference type="EMBL" id="KLO11085.1"/>
    </source>
</evidence>